<evidence type="ECO:0000313" key="4">
    <source>
        <dbReference type="Proteomes" id="UP001321786"/>
    </source>
</evidence>
<feature type="transmembrane region" description="Helical" evidence="1">
    <location>
        <begin position="34"/>
        <end position="52"/>
    </location>
</feature>
<keyword evidence="1" id="KW-0472">Membrane</keyword>
<feature type="transmembrane region" description="Helical" evidence="1">
    <location>
        <begin position="64"/>
        <end position="82"/>
    </location>
</feature>
<evidence type="ECO:0000313" key="3">
    <source>
        <dbReference type="EMBL" id="BEP28214.1"/>
    </source>
</evidence>
<accession>A0AAU9EJT3</accession>
<protein>
    <recommendedName>
        <fullName evidence="2">GGDEF domain-containing protein</fullName>
    </recommendedName>
</protein>
<feature type="transmembrane region" description="Helical" evidence="1">
    <location>
        <begin position="88"/>
        <end position="106"/>
    </location>
</feature>
<dbReference type="SMART" id="SM00267">
    <property type="entry name" value="GGDEF"/>
    <property type="match status" value="1"/>
</dbReference>
<evidence type="ECO:0000256" key="1">
    <source>
        <dbReference type="SAM" id="Phobius"/>
    </source>
</evidence>
<dbReference type="Pfam" id="PF00990">
    <property type="entry name" value="GGDEF"/>
    <property type="match status" value="1"/>
</dbReference>
<dbReference type="RefSeq" id="WP_338536546.1">
    <property type="nucleotide sequence ID" value="NZ_AP028654.1"/>
</dbReference>
<proteinExistence type="predicted"/>
<dbReference type="InterPro" id="IPR000160">
    <property type="entry name" value="GGDEF_dom"/>
</dbReference>
<dbReference type="InterPro" id="IPR050469">
    <property type="entry name" value="Diguanylate_Cyclase"/>
</dbReference>
<feature type="transmembrane region" description="Helical" evidence="1">
    <location>
        <begin position="7"/>
        <end position="28"/>
    </location>
</feature>
<gene>
    <name evidence="3" type="ORF">HLPR_05450</name>
</gene>
<dbReference type="PROSITE" id="PS50887">
    <property type="entry name" value="GGDEF"/>
    <property type="match status" value="1"/>
</dbReference>
<sequence length="352" mass="41572">MLEKKIYKIILVFAIAISFISILTNIVAKFPFEVQIKWILLISISFFSYFVVKRENYKKYSDNIKFVYFLFIIYLFIPFAWIDSGGSSNNTIGYIFILIITTTYLFKKYKRSFLIASIILMFDFLIYIEHFYPKLIKTYSESSQFTDRMIQIPIIILGAYFLIKRFDTAYNVEKNALISSQIELEKANEELNFYANYDKLTLAANRRMFDKNLEKVIKDKKNMDVYVLLIDFDNFKYINDNYGHVKGDEILYKFVEISNKYFTSPSIISRWGGDEFAIIFYGTLDDLIKKLKLLKYEFENLKDEINIKKTISVGIADIQKESEMVELLRRADNALYKSKTEGKNAININLYK</sequence>
<dbReference type="KEGG" id="hprf:HLPR_05450"/>
<dbReference type="Proteomes" id="UP001321786">
    <property type="component" value="Chromosome"/>
</dbReference>
<evidence type="ECO:0000259" key="2">
    <source>
        <dbReference type="PROSITE" id="PS50887"/>
    </source>
</evidence>
<reference evidence="3 4" key="1">
    <citation type="submission" date="2023-08" db="EMBL/GenBank/DDBJ databases">
        <title>Helicovermis profunda gen. nov., sp. nov., a novel mesophilic, fermentative bacterium within the Bacillota from a deep-sea hydrothermal vent chimney.</title>
        <authorList>
            <person name="Miyazaki U."/>
            <person name="Mizutani D."/>
            <person name="Hashimoto Y."/>
            <person name="Tame A."/>
            <person name="Sawayama S."/>
            <person name="Miyazaki J."/>
            <person name="Takai K."/>
            <person name="Nakagawa S."/>
        </authorList>
    </citation>
    <scope>NUCLEOTIDE SEQUENCE [LARGE SCALE GENOMIC DNA]</scope>
    <source>
        <strain evidence="3 4">S502</strain>
    </source>
</reference>
<organism evidence="3 4">
    <name type="scientific">Helicovermis profundi</name>
    <dbReference type="NCBI Taxonomy" id="3065157"/>
    <lineage>
        <taxon>Bacteria</taxon>
        <taxon>Bacillati</taxon>
        <taxon>Bacillota</taxon>
        <taxon>Clostridia</taxon>
        <taxon>Helicovermis</taxon>
    </lineage>
</organism>
<feature type="transmembrane region" description="Helical" evidence="1">
    <location>
        <begin position="113"/>
        <end position="133"/>
    </location>
</feature>
<dbReference type="CDD" id="cd01949">
    <property type="entry name" value="GGDEF"/>
    <property type="match status" value="1"/>
</dbReference>
<name>A0AAU9EJT3_9FIRM</name>
<dbReference type="EMBL" id="AP028654">
    <property type="protein sequence ID" value="BEP28214.1"/>
    <property type="molecule type" value="Genomic_DNA"/>
</dbReference>
<dbReference type="InterPro" id="IPR043128">
    <property type="entry name" value="Rev_trsase/Diguanyl_cyclase"/>
</dbReference>
<dbReference type="SUPFAM" id="SSF55073">
    <property type="entry name" value="Nucleotide cyclase"/>
    <property type="match status" value="1"/>
</dbReference>
<keyword evidence="4" id="KW-1185">Reference proteome</keyword>
<dbReference type="InterPro" id="IPR029787">
    <property type="entry name" value="Nucleotide_cyclase"/>
</dbReference>
<dbReference type="Gene3D" id="3.30.70.270">
    <property type="match status" value="1"/>
</dbReference>
<dbReference type="NCBIfam" id="TIGR00254">
    <property type="entry name" value="GGDEF"/>
    <property type="match status" value="1"/>
</dbReference>
<dbReference type="GO" id="GO:0052621">
    <property type="term" value="F:diguanylate cyclase activity"/>
    <property type="evidence" value="ECO:0007669"/>
    <property type="project" value="TreeGrafter"/>
</dbReference>
<keyword evidence="1" id="KW-1133">Transmembrane helix</keyword>
<dbReference type="PANTHER" id="PTHR45138:SF9">
    <property type="entry name" value="DIGUANYLATE CYCLASE DGCM-RELATED"/>
    <property type="match status" value="1"/>
</dbReference>
<dbReference type="AlphaFoldDB" id="A0AAU9EJT3"/>
<feature type="domain" description="GGDEF" evidence="2">
    <location>
        <begin position="223"/>
        <end position="351"/>
    </location>
</feature>
<feature type="transmembrane region" description="Helical" evidence="1">
    <location>
        <begin position="145"/>
        <end position="163"/>
    </location>
</feature>
<dbReference type="PANTHER" id="PTHR45138">
    <property type="entry name" value="REGULATORY COMPONENTS OF SENSORY TRANSDUCTION SYSTEM"/>
    <property type="match status" value="1"/>
</dbReference>
<keyword evidence="1" id="KW-0812">Transmembrane</keyword>